<evidence type="ECO:0000256" key="1">
    <source>
        <dbReference type="SAM" id="MobiDB-lite"/>
    </source>
</evidence>
<evidence type="ECO:0000313" key="2">
    <source>
        <dbReference type="EMBL" id="KAB1263204.1"/>
    </source>
</evidence>
<comment type="caution">
    <text evidence="2">The sequence shown here is derived from an EMBL/GenBank/DDBJ whole genome shotgun (WGS) entry which is preliminary data.</text>
</comment>
<evidence type="ECO:0000313" key="3">
    <source>
        <dbReference type="Proteomes" id="UP000299084"/>
    </source>
</evidence>
<feature type="region of interest" description="Disordered" evidence="1">
    <location>
        <begin position="219"/>
        <end position="268"/>
    </location>
</feature>
<accession>A0A5N4CWI7</accession>
<gene>
    <name evidence="2" type="ORF">Cadr_000023977</name>
</gene>
<dbReference type="EMBL" id="JWIN03000018">
    <property type="protein sequence ID" value="KAB1263204.1"/>
    <property type="molecule type" value="Genomic_DNA"/>
</dbReference>
<sequence>MPGPTVLPSRAVQASTTFELDDLGNSTYLTAVCQEDMGSWVQHQEDQSCLVIIGRQKPRILPEISMDQLWPSLALSRGQVIRNQPFSHGLCKGPDSLTPKTESYICTAHRGAVDTWINKPNGDWIPPHFSLGWNTLGEETVCTTLGHGPDAGTFTLLRTHLCVCLWPPSPRPLVATSTLHSTFRLLPALPRSTAGDLAPSSPFHRSLGRHLLSASWRTRRGGGIQSTAKGQGTRGANGVNPSLRPRVREPRGPVSVGVKDRHPSSRRG</sequence>
<dbReference type="Proteomes" id="UP000299084">
    <property type="component" value="Unassembled WGS sequence"/>
</dbReference>
<protein>
    <submittedName>
        <fullName evidence="2">Uncharacterized protein</fullName>
    </submittedName>
</protein>
<organism evidence="2 3">
    <name type="scientific">Camelus dromedarius</name>
    <name type="common">Dromedary</name>
    <name type="synonym">Arabian camel</name>
    <dbReference type="NCBI Taxonomy" id="9838"/>
    <lineage>
        <taxon>Eukaryota</taxon>
        <taxon>Metazoa</taxon>
        <taxon>Chordata</taxon>
        <taxon>Craniata</taxon>
        <taxon>Vertebrata</taxon>
        <taxon>Euteleostomi</taxon>
        <taxon>Mammalia</taxon>
        <taxon>Eutheria</taxon>
        <taxon>Laurasiatheria</taxon>
        <taxon>Artiodactyla</taxon>
        <taxon>Tylopoda</taxon>
        <taxon>Camelidae</taxon>
        <taxon>Camelus</taxon>
    </lineage>
</organism>
<name>A0A5N4CWI7_CAMDR</name>
<dbReference type="AlphaFoldDB" id="A0A5N4CWI7"/>
<keyword evidence="3" id="KW-1185">Reference proteome</keyword>
<reference evidence="2 3" key="1">
    <citation type="journal article" date="2019" name="Mol. Ecol. Resour.">
        <title>Improving Illumina assemblies with Hi-C and long reads: an example with the North African dromedary.</title>
        <authorList>
            <person name="Elbers J.P."/>
            <person name="Rogers M.F."/>
            <person name="Perelman P.L."/>
            <person name="Proskuryakova A.A."/>
            <person name="Serdyukova N.A."/>
            <person name="Johnson W.E."/>
            <person name="Horin P."/>
            <person name="Corander J."/>
            <person name="Murphy D."/>
            <person name="Burger P.A."/>
        </authorList>
    </citation>
    <scope>NUCLEOTIDE SEQUENCE [LARGE SCALE GENOMIC DNA]</scope>
    <source>
        <strain evidence="2">Drom800</strain>
        <tissue evidence="2">Blood</tissue>
    </source>
</reference>
<proteinExistence type="predicted"/>
<feature type="compositionally biased region" description="Basic and acidic residues" evidence="1">
    <location>
        <begin position="258"/>
        <end position="268"/>
    </location>
</feature>